<feature type="non-terminal residue" evidence="2">
    <location>
        <position position="199"/>
    </location>
</feature>
<feature type="region of interest" description="Disordered" evidence="1">
    <location>
        <begin position="75"/>
        <end position="124"/>
    </location>
</feature>
<dbReference type="EMBL" id="CAJVQB010121803">
    <property type="protein sequence ID" value="CAG8853255.1"/>
    <property type="molecule type" value="Genomic_DNA"/>
</dbReference>
<feature type="compositionally biased region" description="Basic and acidic residues" evidence="1">
    <location>
        <begin position="96"/>
        <end position="105"/>
    </location>
</feature>
<dbReference type="Proteomes" id="UP000789901">
    <property type="component" value="Unassembled WGS sequence"/>
</dbReference>
<proteinExistence type="predicted"/>
<organism evidence="2 3">
    <name type="scientific">Gigaspora margarita</name>
    <dbReference type="NCBI Taxonomy" id="4874"/>
    <lineage>
        <taxon>Eukaryota</taxon>
        <taxon>Fungi</taxon>
        <taxon>Fungi incertae sedis</taxon>
        <taxon>Mucoromycota</taxon>
        <taxon>Glomeromycotina</taxon>
        <taxon>Glomeromycetes</taxon>
        <taxon>Diversisporales</taxon>
        <taxon>Gigasporaceae</taxon>
        <taxon>Gigaspora</taxon>
    </lineage>
</organism>
<sequence length="199" mass="23322">IFNMFCNRYSSFNYRRNYIRNPRKKLRMPSRARLNNRRDIKINEYNALNDAYNEMELDNNEWIDDVLSDDMISEEFNEEASSEDSISDEASSEDSISDKASSKDEDSIEELNYENSSEISNNSEIISEESNDCMTNEEGPDKIVDKSLSREQMPSISGEFAPYFNNITETLMFCWVEKHNISTHAYDELVDIIRHPQFK</sequence>
<name>A0ABN7XER2_GIGMA</name>
<reference evidence="2 3" key="1">
    <citation type="submission" date="2021-06" db="EMBL/GenBank/DDBJ databases">
        <authorList>
            <person name="Kallberg Y."/>
            <person name="Tangrot J."/>
            <person name="Rosling A."/>
        </authorList>
    </citation>
    <scope>NUCLEOTIDE SEQUENCE [LARGE SCALE GENOMIC DNA]</scope>
    <source>
        <strain evidence="2 3">120-4 pot B 10/14</strain>
    </source>
</reference>
<feature type="compositionally biased region" description="Low complexity" evidence="1">
    <location>
        <begin position="113"/>
        <end position="124"/>
    </location>
</feature>
<comment type="caution">
    <text evidence="2">The sequence shown here is derived from an EMBL/GenBank/DDBJ whole genome shotgun (WGS) entry which is preliminary data.</text>
</comment>
<evidence type="ECO:0000313" key="3">
    <source>
        <dbReference type="Proteomes" id="UP000789901"/>
    </source>
</evidence>
<keyword evidence="3" id="KW-1185">Reference proteome</keyword>
<evidence type="ECO:0000313" key="2">
    <source>
        <dbReference type="EMBL" id="CAG8853255.1"/>
    </source>
</evidence>
<feature type="non-terminal residue" evidence="2">
    <location>
        <position position="1"/>
    </location>
</feature>
<evidence type="ECO:0000256" key="1">
    <source>
        <dbReference type="SAM" id="MobiDB-lite"/>
    </source>
</evidence>
<protein>
    <submittedName>
        <fullName evidence="2">18538_t:CDS:1</fullName>
    </submittedName>
</protein>
<feature type="compositionally biased region" description="Acidic residues" evidence="1">
    <location>
        <begin position="75"/>
        <end position="92"/>
    </location>
</feature>
<gene>
    <name evidence="2" type="ORF">GMARGA_LOCUS42076</name>
</gene>
<accession>A0ABN7XER2</accession>